<comment type="caution">
    <text evidence="4">The sequence shown here is derived from an EMBL/GenBank/DDBJ whole genome shotgun (WGS) entry which is preliminary data.</text>
</comment>
<dbReference type="PANTHER" id="PTHR47505">
    <property type="entry name" value="DNA UTILIZATION PROTEIN YHGH"/>
    <property type="match status" value="1"/>
</dbReference>
<dbReference type="CDD" id="cd06223">
    <property type="entry name" value="PRTases_typeI"/>
    <property type="match status" value="1"/>
</dbReference>
<name>A0A1J5RS33_9ZZZZ</name>
<dbReference type="InterPro" id="IPR000836">
    <property type="entry name" value="PRTase_dom"/>
</dbReference>
<keyword evidence="4" id="KW-0328">Glycosyltransferase</keyword>
<evidence type="ECO:0000256" key="1">
    <source>
        <dbReference type="ARBA" id="ARBA00008007"/>
    </source>
</evidence>
<sequence length="248" mass="26832">MRAFLHGAGRLGTAVLDLLLPPRCLKCGAVVAVAGALCPACWDGLRFIAQPLCDGCGLPLPLAGAPCPSCAVHAPPSGRARAVFLYDDASRALILRFKHADRTGHARPFARWMARAGQELLAETDLIVPVPLHRWRLWRRRYNQAALLALEIGRLSGLPVRTDLLRRRRATRPLGPLDRHQRRRLLRGAFTLAHPDGVAGKRILLVDDVLTSGATTEACAALLRRAGAATVMVLTLARVPLEADTPNG</sequence>
<dbReference type="AlphaFoldDB" id="A0A1J5RS33"/>
<dbReference type="Gene3D" id="3.40.50.2020">
    <property type="match status" value="1"/>
</dbReference>
<dbReference type="Pfam" id="PF00156">
    <property type="entry name" value="Pribosyltran"/>
    <property type="match status" value="1"/>
</dbReference>
<dbReference type="EC" id="2.4.2.7" evidence="4"/>
<dbReference type="InterPro" id="IPR051910">
    <property type="entry name" value="ComF/GntX_DNA_util-trans"/>
</dbReference>
<evidence type="ECO:0000259" key="2">
    <source>
        <dbReference type="Pfam" id="PF00156"/>
    </source>
</evidence>
<comment type="similarity">
    <text evidence="1">Belongs to the ComF/GntX family.</text>
</comment>
<reference evidence="4" key="1">
    <citation type="submission" date="2016-10" db="EMBL/GenBank/DDBJ databases">
        <title>Sequence of Gallionella enrichment culture.</title>
        <authorList>
            <person name="Poehlein A."/>
            <person name="Muehling M."/>
            <person name="Daniel R."/>
        </authorList>
    </citation>
    <scope>NUCLEOTIDE SEQUENCE</scope>
</reference>
<feature type="domain" description="Phosphoribosyltransferase" evidence="2">
    <location>
        <begin position="198"/>
        <end position="240"/>
    </location>
</feature>
<dbReference type="EMBL" id="MLJW01000179">
    <property type="protein sequence ID" value="OIQ94791.1"/>
    <property type="molecule type" value="Genomic_DNA"/>
</dbReference>
<gene>
    <name evidence="4" type="primary">apt_5</name>
    <name evidence="4" type="ORF">GALL_232470</name>
</gene>
<accession>A0A1J5RS33</accession>
<evidence type="ECO:0000259" key="3">
    <source>
        <dbReference type="Pfam" id="PF18912"/>
    </source>
</evidence>
<proteinExistence type="inferred from homology"/>
<dbReference type="Pfam" id="PF18912">
    <property type="entry name" value="DZR_2"/>
    <property type="match status" value="1"/>
</dbReference>
<protein>
    <submittedName>
        <fullName evidence="4">Adenine phosphoribosyltransferase</fullName>
        <ecNumber evidence="4">2.4.2.7</ecNumber>
    </submittedName>
</protein>
<organism evidence="4">
    <name type="scientific">mine drainage metagenome</name>
    <dbReference type="NCBI Taxonomy" id="410659"/>
    <lineage>
        <taxon>unclassified sequences</taxon>
        <taxon>metagenomes</taxon>
        <taxon>ecological metagenomes</taxon>
    </lineage>
</organism>
<dbReference type="PANTHER" id="PTHR47505:SF1">
    <property type="entry name" value="DNA UTILIZATION PROTEIN YHGH"/>
    <property type="match status" value="1"/>
</dbReference>
<dbReference type="InterPro" id="IPR029057">
    <property type="entry name" value="PRTase-like"/>
</dbReference>
<dbReference type="InterPro" id="IPR044005">
    <property type="entry name" value="DZR_2"/>
</dbReference>
<dbReference type="GO" id="GO:0003999">
    <property type="term" value="F:adenine phosphoribosyltransferase activity"/>
    <property type="evidence" value="ECO:0007669"/>
    <property type="project" value="UniProtKB-EC"/>
</dbReference>
<feature type="domain" description="Double zinc ribbon" evidence="3">
    <location>
        <begin position="15"/>
        <end position="71"/>
    </location>
</feature>
<dbReference type="SUPFAM" id="SSF53271">
    <property type="entry name" value="PRTase-like"/>
    <property type="match status" value="1"/>
</dbReference>
<evidence type="ECO:0000313" key="4">
    <source>
        <dbReference type="EMBL" id="OIQ94791.1"/>
    </source>
</evidence>
<keyword evidence="4" id="KW-0808">Transferase</keyword>